<evidence type="ECO:0000256" key="1">
    <source>
        <dbReference type="SAM" id="MobiDB-lite"/>
    </source>
</evidence>
<dbReference type="SUPFAM" id="SSF50998">
    <property type="entry name" value="Quinoprotein alcohol dehydrogenase-like"/>
    <property type="match status" value="1"/>
</dbReference>
<dbReference type="EMBL" id="AOHW01000012">
    <property type="protein sequence ID" value="ELY44630.1"/>
    <property type="molecule type" value="Genomic_DNA"/>
</dbReference>
<keyword evidence="3" id="KW-1185">Reference proteome</keyword>
<dbReference type="InterPro" id="IPR011047">
    <property type="entry name" value="Quinoprotein_ADH-like_sf"/>
</dbReference>
<protein>
    <submittedName>
        <fullName evidence="2">Uncharacterized protein</fullName>
    </submittedName>
</protein>
<accession>L9W594</accession>
<feature type="compositionally biased region" description="Polar residues" evidence="1">
    <location>
        <begin position="633"/>
        <end position="651"/>
    </location>
</feature>
<dbReference type="eggNOG" id="arCOG02482">
    <property type="taxonomic scope" value="Archaea"/>
</dbReference>
<dbReference type="AlphaFoldDB" id="L9W594"/>
<dbReference type="STRING" id="1114856.GCA_000383975_01325"/>
<dbReference type="OrthoDB" id="8638at2157"/>
<evidence type="ECO:0000313" key="3">
    <source>
        <dbReference type="Proteomes" id="UP000011599"/>
    </source>
</evidence>
<dbReference type="RefSeq" id="WP_006088662.1">
    <property type="nucleotide sequence ID" value="NZ_AOHW01000012.1"/>
</dbReference>
<evidence type="ECO:0000313" key="2">
    <source>
        <dbReference type="EMBL" id="ELY44630.1"/>
    </source>
</evidence>
<dbReference type="Proteomes" id="UP000011599">
    <property type="component" value="Unassembled WGS sequence"/>
</dbReference>
<feature type="region of interest" description="Disordered" evidence="1">
    <location>
        <begin position="534"/>
        <end position="660"/>
    </location>
</feature>
<proteinExistence type="predicted"/>
<organism evidence="2 3">
    <name type="scientific">Natronorubrum tibetense GA33</name>
    <dbReference type="NCBI Taxonomy" id="1114856"/>
    <lineage>
        <taxon>Archaea</taxon>
        <taxon>Methanobacteriati</taxon>
        <taxon>Methanobacteriota</taxon>
        <taxon>Stenosarchaea group</taxon>
        <taxon>Halobacteria</taxon>
        <taxon>Halobacteriales</taxon>
        <taxon>Natrialbaceae</taxon>
        <taxon>Natronorubrum</taxon>
    </lineage>
</organism>
<dbReference type="PATRIC" id="fig|1114856.3.peg.938"/>
<reference evidence="2 3" key="1">
    <citation type="journal article" date="2014" name="PLoS Genet.">
        <title>Phylogenetically driven sequencing of extremely halophilic archaea reveals strategies for static and dynamic osmo-response.</title>
        <authorList>
            <person name="Becker E.A."/>
            <person name="Seitzer P.M."/>
            <person name="Tritt A."/>
            <person name="Larsen D."/>
            <person name="Krusor M."/>
            <person name="Yao A.I."/>
            <person name="Wu D."/>
            <person name="Madern D."/>
            <person name="Eisen J.A."/>
            <person name="Darling A.E."/>
            <person name="Facciotti M.T."/>
        </authorList>
    </citation>
    <scope>NUCLEOTIDE SEQUENCE [LARGE SCALE GENOMIC DNA]</scope>
    <source>
        <strain evidence="2 3">GA33</strain>
    </source>
</reference>
<sequence>MASSYQSITSFESGRVEAVGIGESVIAIGIDDHLEIVTETQLDGISHGDRIVDVAVADRILVLSQGDLTAYSRDGNQIWQRPIEDAHAIAATVDGDCCGILGPDRFRAIDVPTGQDRFDVERTRPGGPDDTLVAVPSGFLIATWSFLTAVSSGGEIEFDRDLAAVIRSVGYCEDVVVAALQNDRLVGLDVPSGDSRWDTDLETTHVSPAGQTSVLADTATGIQAISSDGSTDPVTDLSSGDVYAATDGSVACTIRDGTVSTYALRREQVQIAVTTDFVEVGETIDIEVTNPSDRERALTLDVDVSACTLSPNERPVSVGPGETTSVAFPVTSVQSTGRAEVDVAIEGSVVQQESISVEDTATEIPSVAIGLEPTVIEDGVAELTLTVDNVGDGALDSVRVLETGSGTDLRAGEQWTTTVTRPYEPERRVTAGIEVSVGDRSREHAPTCTLPSPPAIDIESNGDALHATVTGSDSVTIVDQLVIELPGAGRVRTPVTIADDDVILVVPQYESGTARIGFNSIDVAEQASVRGSGLFTTSAGPAGPTGDRRDRSSVGGVDRTGSTDRLEPEDERTTAATAAGNRSEPPDTPTSTPTDDNPDTDAPSETRSTVDVGDAVSSKPAENESAEPDSNAFEGSQPSTASPSTGGSITATREIDGDAPAVGHVVRDRISVQNGGDSENAVTVVADDERIDLGPLEPGATVALSRAVAVGSSDELVLPSATIEVNGTVVDRIPERTLEVAGDGIDVRAAVDPTDGTVGLELENHRPRGCQLLGLVVGDHQESVGKRLEAGGLSTLTIPTDSTPSNADALEVSIAVRDDDGSEETIDALAAVSPIDRPSEADSEADTSEVLLGCEIGSETRAAGEYGSVVLVFENQSDRAVSNVSVDATGDPINETFYSPAHRELLEAGDWIEHFVDLRPDVDEPTFDAAVRYTVDDTEQEYSVRASGPAVDEEANWSDEHLSAWSIDRLEGSSGTGPELPPSLSTSFRTR</sequence>
<comment type="caution">
    <text evidence="2">The sequence shown here is derived from an EMBL/GenBank/DDBJ whole genome shotgun (WGS) entry which is preliminary data.</text>
</comment>
<name>L9W594_9EURY</name>
<gene>
    <name evidence="2" type="ORF">C496_04520</name>
</gene>
<feature type="region of interest" description="Disordered" evidence="1">
    <location>
        <begin position="968"/>
        <end position="991"/>
    </location>
</feature>